<organism evidence="4 5">
    <name type="scientific">Croceimicrobium hydrocarbonivorans</name>
    <dbReference type="NCBI Taxonomy" id="2761580"/>
    <lineage>
        <taxon>Bacteria</taxon>
        <taxon>Pseudomonadati</taxon>
        <taxon>Bacteroidota</taxon>
        <taxon>Flavobacteriia</taxon>
        <taxon>Flavobacteriales</taxon>
        <taxon>Owenweeksiaceae</taxon>
        <taxon>Croceimicrobium</taxon>
    </lineage>
</organism>
<gene>
    <name evidence="4" type="ORF">H4K34_02635</name>
</gene>
<dbReference type="PANTHER" id="PTHR10605:SF56">
    <property type="entry name" value="BIFUNCTIONAL HEPARAN SULFATE N-DEACETYLASE_N-SULFOTRANSFERASE"/>
    <property type="match status" value="1"/>
</dbReference>
<dbReference type="InterPro" id="IPR000863">
    <property type="entry name" value="Sulfotransferase_dom"/>
</dbReference>
<protein>
    <submittedName>
        <fullName evidence="4">Sulfotransferase</fullName>
    </submittedName>
</protein>
<keyword evidence="1 4" id="KW-0808">Transferase</keyword>
<keyword evidence="2" id="KW-0325">Glycoprotein</keyword>
<proteinExistence type="predicted"/>
<reference evidence="4 5" key="1">
    <citation type="submission" date="2020-08" db="EMBL/GenBank/DDBJ databases">
        <title>Croceimicrobium hydrocarbonivorans gen. nov., sp. nov., a novel marine bacterium isolated from a bacterial consortium that degrades polyethylene terephthalate.</title>
        <authorList>
            <person name="Liu R."/>
        </authorList>
    </citation>
    <scope>NUCLEOTIDE SEQUENCE [LARGE SCALE GENOMIC DNA]</scope>
    <source>
        <strain evidence="4 5">A20-9</strain>
    </source>
</reference>
<dbReference type="SUPFAM" id="SSF52540">
    <property type="entry name" value="P-loop containing nucleoside triphosphate hydrolases"/>
    <property type="match status" value="1"/>
</dbReference>
<dbReference type="GO" id="GO:0008146">
    <property type="term" value="F:sulfotransferase activity"/>
    <property type="evidence" value="ECO:0007669"/>
    <property type="project" value="InterPro"/>
</dbReference>
<evidence type="ECO:0000313" key="5">
    <source>
        <dbReference type="Proteomes" id="UP000516305"/>
    </source>
</evidence>
<evidence type="ECO:0000256" key="1">
    <source>
        <dbReference type="ARBA" id="ARBA00022679"/>
    </source>
</evidence>
<evidence type="ECO:0000313" key="4">
    <source>
        <dbReference type="EMBL" id="QNR24759.1"/>
    </source>
</evidence>
<evidence type="ECO:0000259" key="3">
    <source>
        <dbReference type="Pfam" id="PF00685"/>
    </source>
</evidence>
<evidence type="ECO:0000256" key="2">
    <source>
        <dbReference type="ARBA" id="ARBA00023180"/>
    </source>
</evidence>
<dbReference type="Proteomes" id="UP000516305">
    <property type="component" value="Chromosome"/>
</dbReference>
<dbReference type="Pfam" id="PF00685">
    <property type="entry name" value="Sulfotransfer_1"/>
    <property type="match status" value="1"/>
</dbReference>
<dbReference type="EMBL" id="CP060139">
    <property type="protein sequence ID" value="QNR24759.1"/>
    <property type="molecule type" value="Genomic_DNA"/>
</dbReference>
<name>A0A7H0VGB1_9FLAO</name>
<feature type="domain" description="Sulfotransferase" evidence="3">
    <location>
        <begin position="4"/>
        <end position="212"/>
    </location>
</feature>
<dbReference type="KEGG" id="chyd:H4K34_02635"/>
<dbReference type="InterPro" id="IPR027417">
    <property type="entry name" value="P-loop_NTPase"/>
</dbReference>
<sequence>MNKPNLFIAGFPKCGSSALHKMISQHSEIYGDSFKEIQTYTVDRKYKDRFNPNFKFSYPNLYSQANGEKYLLDSSTSYSVNFKAIERIIQDTPEAKFIYILRDPLDRLISHYLWMCSLGFVEKEFKAEIESDLKNSYDYRVQYWGNYKNYVYHGNYSFHLQNLFSIVDRANVLIIDYQDLKHDYSTVVRKIFDFLGLEQEAVKQIISNATKKGYNPKTRSRLQVAKYRASRLRDKLKGLPVSPQINHPLKKVVEVQLDQAVFLKDIMAEEIQKTQDLGISTDSWRSTHALVNG</sequence>
<dbReference type="PANTHER" id="PTHR10605">
    <property type="entry name" value="HEPARAN SULFATE SULFOTRANSFERASE"/>
    <property type="match status" value="1"/>
</dbReference>
<accession>A0A7H0VGB1</accession>
<keyword evidence="5" id="KW-1185">Reference proteome</keyword>
<dbReference type="InterPro" id="IPR037359">
    <property type="entry name" value="NST/OST"/>
</dbReference>
<dbReference type="Gene3D" id="3.40.50.300">
    <property type="entry name" value="P-loop containing nucleotide triphosphate hydrolases"/>
    <property type="match status" value="1"/>
</dbReference>
<dbReference type="AlphaFoldDB" id="A0A7H0VGB1"/>
<dbReference type="RefSeq" id="WP_210759285.1">
    <property type="nucleotide sequence ID" value="NZ_CP060139.1"/>
</dbReference>